<dbReference type="Pfam" id="PF01638">
    <property type="entry name" value="HxlR"/>
    <property type="match status" value="1"/>
</dbReference>
<evidence type="ECO:0000313" key="6">
    <source>
        <dbReference type="Proteomes" id="UP000183129"/>
    </source>
</evidence>
<dbReference type="PROSITE" id="PS51118">
    <property type="entry name" value="HTH_HXLR"/>
    <property type="match status" value="1"/>
</dbReference>
<proteinExistence type="predicted"/>
<name>A0A1I2GW65_9SPHI</name>
<dbReference type="PANTHER" id="PTHR33204">
    <property type="entry name" value="TRANSCRIPTIONAL REGULATOR, MARR FAMILY"/>
    <property type="match status" value="1"/>
</dbReference>
<keyword evidence="1" id="KW-0805">Transcription regulation</keyword>
<sequence>MLNSDAYLKQSILDKFVLTLLIKYAYMKSKIRVSENKICPLEHAVNTISGKWKIPIVWHLHHGIKKPTDFYSKIAGINRRVLTRQLKEMEESGIINKTITRLKPLEVEYQLTSVGDQLVQSLWSLNNWGEVLLQEKIVR</sequence>
<evidence type="ECO:0000256" key="1">
    <source>
        <dbReference type="ARBA" id="ARBA00023015"/>
    </source>
</evidence>
<gene>
    <name evidence="5" type="ORF">SAMN03003324_02885</name>
</gene>
<organism evidence="5 6">
    <name type="scientific">Pedobacter antarcticus</name>
    <dbReference type="NCBI Taxonomy" id="34086"/>
    <lineage>
        <taxon>Bacteria</taxon>
        <taxon>Pseudomonadati</taxon>
        <taxon>Bacteroidota</taxon>
        <taxon>Sphingobacteriia</taxon>
        <taxon>Sphingobacteriales</taxon>
        <taxon>Sphingobacteriaceae</taxon>
        <taxon>Pedobacter</taxon>
    </lineage>
</organism>
<dbReference type="PANTHER" id="PTHR33204:SF29">
    <property type="entry name" value="TRANSCRIPTIONAL REGULATOR"/>
    <property type="match status" value="1"/>
</dbReference>
<dbReference type="Gene3D" id="1.10.10.10">
    <property type="entry name" value="Winged helix-like DNA-binding domain superfamily/Winged helix DNA-binding domain"/>
    <property type="match status" value="1"/>
</dbReference>
<feature type="domain" description="HTH hxlR-type" evidence="4">
    <location>
        <begin position="39"/>
        <end position="137"/>
    </location>
</feature>
<dbReference type="InterPro" id="IPR002577">
    <property type="entry name" value="HTH_HxlR"/>
</dbReference>
<evidence type="ECO:0000256" key="2">
    <source>
        <dbReference type="ARBA" id="ARBA00023125"/>
    </source>
</evidence>
<dbReference type="InterPro" id="IPR036388">
    <property type="entry name" value="WH-like_DNA-bd_sf"/>
</dbReference>
<dbReference type="SUPFAM" id="SSF46785">
    <property type="entry name" value="Winged helix' DNA-binding domain"/>
    <property type="match status" value="1"/>
</dbReference>
<dbReference type="EMBL" id="FONS01000006">
    <property type="protein sequence ID" value="SFF21393.1"/>
    <property type="molecule type" value="Genomic_DNA"/>
</dbReference>
<dbReference type="Proteomes" id="UP000183129">
    <property type="component" value="Unassembled WGS sequence"/>
</dbReference>
<accession>A0A1I2GW65</accession>
<dbReference type="InterPro" id="IPR036390">
    <property type="entry name" value="WH_DNA-bd_sf"/>
</dbReference>
<evidence type="ECO:0000313" key="5">
    <source>
        <dbReference type="EMBL" id="SFF21393.1"/>
    </source>
</evidence>
<protein>
    <submittedName>
        <fullName evidence="5">Transcriptional regulator, HxlR family</fullName>
    </submittedName>
</protein>
<reference evidence="5 6" key="1">
    <citation type="submission" date="2016-10" db="EMBL/GenBank/DDBJ databases">
        <authorList>
            <person name="de Groot N.N."/>
        </authorList>
    </citation>
    <scope>NUCLEOTIDE SEQUENCE [LARGE SCALE GENOMIC DNA]</scope>
    <source>
        <strain evidence="5 6">ATCC 51969</strain>
    </source>
</reference>
<keyword evidence="2" id="KW-0238">DNA-binding</keyword>
<dbReference type="STRING" id="34086.SAMN04488084_10565"/>
<dbReference type="GO" id="GO:0003677">
    <property type="term" value="F:DNA binding"/>
    <property type="evidence" value="ECO:0007669"/>
    <property type="project" value="UniProtKB-KW"/>
</dbReference>
<evidence type="ECO:0000259" key="4">
    <source>
        <dbReference type="PROSITE" id="PS51118"/>
    </source>
</evidence>
<evidence type="ECO:0000256" key="3">
    <source>
        <dbReference type="ARBA" id="ARBA00023163"/>
    </source>
</evidence>
<dbReference type="AlphaFoldDB" id="A0A1I2GW65"/>
<keyword evidence="3" id="KW-0804">Transcription</keyword>